<name>A0A382A815_9ZZZZ</name>
<proteinExistence type="predicted"/>
<evidence type="ECO:0000313" key="1">
    <source>
        <dbReference type="EMBL" id="SVA97686.1"/>
    </source>
</evidence>
<dbReference type="EMBL" id="UINC01024309">
    <property type="protein sequence ID" value="SVA97686.1"/>
    <property type="molecule type" value="Genomic_DNA"/>
</dbReference>
<dbReference type="AlphaFoldDB" id="A0A382A815"/>
<feature type="non-terminal residue" evidence="1">
    <location>
        <position position="68"/>
    </location>
</feature>
<accession>A0A382A815</accession>
<sequence length="68" mass="7260">MNTISKKYMLIPLIFLSIGINMIFGVTRPVAVLNKVVGEVKIDMVAEPGWQAASLGGKLANGDKLETG</sequence>
<organism evidence="1">
    <name type="scientific">marine metagenome</name>
    <dbReference type="NCBI Taxonomy" id="408172"/>
    <lineage>
        <taxon>unclassified sequences</taxon>
        <taxon>metagenomes</taxon>
        <taxon>ecological metagenomes</taxon>
    </lineage>
</organism>
<reference evidence="1" key="1">
    <citation type="submission" date="2018-05" db="EMBL/GenBank/DDBJ databases">
        <authorList>
            <person name="Lanie J.A."/>
            <person name="Ng W.-L."/>
            <person name="Kazmierczak K.M."/>
            <person name="Andrzejewski T.M."/>
            <person name="Davidsen T.M."/>
            <person name="Wayne K.J."/>
            <person name="Tettelin H."/>
            <person name="Glass J.I."/>
            <person name="Rusch D."/>
            <person name="Podicherti R."/>
            <person name="Tsui H.-C.T."/>
            <person name="Winkler M.E."/>
        </authorList>
    </citation>
    <scope>NUCLEOTIDE SEQUENCE</scope>
</reference>
<gene>
    <name evidence="1" type="ORF">METZ01_LOCUS150540</name>
</gene>
<protein>
    <submittedName>
        <fullName evidence="1">Uncharacterized protein</fullName>
    </submittedName>
</protein>